<evidence type="ECO:0000256" key="3">
    <source>
        <dbReference type="ARBA" id="ARBA00022695"/>
    </source>
</evidence>
<dbReference type="InterPro" id="IPR007094">
    <property type="entry name" value="RNA-dir_pol_PSvirus"/>
</dbReference>
<dbReference type="GO" id="GO:0006351">
    <property type="term" value="P:DNA-templated transcription"/>
    <property type="evidence" value="ECO:0007669"/>
    <property type="project" value="InterPro"/>
</dbReference>
<keyword evidence="4" id="KW-0547">Nucleotide-binding</keyword>
<keyword evidence="2" id="KW-0808">Transferase</keyword>
<dbReference type="InterPro" id="IPR043128">
    <property type="entry name" value="Rev_trsase/Diguanyl_cyclase"/>
</dbReference>
<keyword evidence="5" id="KW-0693">Viral RNA replication</keyword>
<name>A0A5B8H9E4_9VIRU</name>
<evidence type="ECO:0000259" key="6">
    <source>
        <dbReference type="PROSITE" id="PS50507"/>
    </source>
</evidence>
<dbReference type="GO" id="GO:0003968">
    <property type="term" value="F:RNA-directed RNA polymerase activity"/>
    <property type="evidence" value="ECO:0007669"/>
    <property type="project" value="UniProtKB-KW"/>
</dbReference>
<keyword evidence="1 7" id="KW-0696">RNA-directed RNA polymerase</keyword>
<evidence type="ECO:0000256" key="2">
    <source>
        <dbReference type="ARBA" id="ARBA00022679"/>
    </source>
</evidence>
<dbReference type="InterPro" id="IPR001205">
    <property type="entry name" value="RNA-dir_pol_C"/>
</dbReference>
<organism evidence="7">
    <name type="scientific">Rhizoctonia solani partitivirus 8</name>
    <dbReference type="NCBI Taxonomy" id="2600094"/>
    <lineage>
        <taxon>Viruses</taxon>
        <taxon>Riboviria</taxon>
        <taxon>Orthornavirae</taxon>
        <taxon>Pisuviricota</taxon>
        <taxon>Duplopiviricetes</taxon>
        <taxon>Durnavirales</taxon>
        <taxon>Partitiviridae</taxon>
    </lineage>
</organism>
<evidence type="ECO:0000256" key="5">
    <source>
        <dbReference type="ARBA" id="ARBA00022953"/>
    </source>
</evidence>
<dbReference type="SUPFAM" id="SSF56672">
    <property type="entry name" value="DNA/RNA polymerases"/>
    <property type="match status" value="1"/>
</dbReference>
<dbReference type="Gene3D" id="3.30.70.270">
    <property type="match status" value="1"/>
</dbReference>
<dbReference type="PROSITE" id="PS50507">
    <property type="entry name" value="RDRP_SSRNA_POS"/>
    <property type="match status" value="1"/>
</dbReference>
<dbReference type="EMBL" id="MK532273">
    <property type="protein sequence ID" value="QDW81305.1"/>
    <property type="molecule type" value="Genomic_RNA"/>
</dbReference>
<proteinExistence type="predicted"/>
<dbReference type="GO" id="GO:0000166">
    <property type="term" value="F:nucleotide binding"/>
    <property type="evidence" value="ECO:0007669"/>
    <property type="project" value="UniProtKB-KW"/>
</dbReference>
<keyword evidence="3" id="KW-0548">Nucleotidyltransferase</keyword>
<evidence type="ECO:0000313" key="7">
    <source>
        <dbReference type="EMBL" id="QDW81305.1"/>
    </source>
</evidence>
<evidence type="ECO:0000256" key="4">
    <source>
        <dbReference type="ARBA" id="ARBA00022741"/>
    </source>
</evidence>
<sequence>MCLQKNIKIIGKYPNLATNIHRITDPQLKFEYQSRVTQAMKAHFNPSEVKKIHEGFRRSQWSEEAFKTDIDKLDSDYFEVTKDEHYHKAIDTIKRQFFTPEKKLRPVHYADLRHYPWELSTNVGAPYNTAPKWKEYVHRKYQNVTEGRPFDEQFERDLFAEAHKGQSLLPEMLKANMSKRNLYNETFFMDREKIHRIKDGYKTTKTGHDYKYWHSAFARLHLVEEEDPDKVRLVFGAPWLSIKAEAMFIWPIQAWLMSQGENSPLLWGYETLTGGWYRLRNYFHRKFRHHTSILTADWSGFDRRARHTVISDIHSEILRPMFTFEEGYHPTQDYPTSKSESYDPQRLENLWNWMTEAVLKTPLLMHNGDMLEFQHSGIYSGYLQTQLLDSIYNMVMIYSTLFRLGFKESEIALKVQGDDSVIALKAHYVLTEHWLIPEFERLALKHFGAVLSTKKTEYHSSWEHVEVLKYRNENGLPYRDGLTLMAQLYHPEGSLTLSALKARAIGIAYAAVGRDLRVFRTCEDIFNSLPDVEVGSSLKHQPDQIQFLVKYLRFDIELDRFPLIYETVNRLMDERHSLPSTRYWPTSHFIGLPGQ</sequence>
<evidence type="ECO:0000256" key="1">
    <source>
        <dbReference type="ARBA" id="ARBA00022484"/>
    </source>
</evidence>
<dbReference type="InterPro" id="IPR043502">
    <property type="entry name" value="DNA/RNA_pol_sf"/>
</dbReference>
<dbReference type="Pfam" id="PF00680">
    <property type="entry name" value="RdRP_1"/>
    <property type="match status" value="1"/>
</dbReference>
<feature type="domain" description="RdRp catalytic" evidence="6">
    <location>
        <begin position="291"/>
        <end position="432"/>
    </location>
</feature>
<dbReference type="GO" id="GO:0003723">
    <property type="term" value="F:RNA binding"/>
    <property type="evidence" value="ECO:0007669"/>
    <property type="project" value="InterPro"/>
</dbReference>
<reference evidence="7" key="1">
    <citation type="journal article" date="2019" name="Front. Cell. Infect. Microbiol.">
        <title>Extreme Diversity of Mycoviruses Present in Isolates of Rhizoctonia solani AG2-2 LP From Zoysia japonica From Brazil.</title>
        <authorList>
            <person name="Picarelli M.A.S.C."/>
            <person name="Forgia M."/>
            <person name="Rivas E.B."/>
            <person name="Nerva L."/>
            <person name="Chiapello M."/>
            <person name="Turina M."/>
            <person name="Colariccio A."/>
        </authorList>
    </citation>
    <scope>NUCLEOTIDE SEQUENCE</scope>
    <source>
        <strain evidence="7">BR16</strain>
    </source>
</reference>
<dbReference type="GO" id="GO:0039694">
    <property type="term" value="P:viral RNA genome replication"/>
    <property type="evidence" value="ECO:0007669"/>
    <property type="project" value="InterPro"/>
</dbReference>
<accession>A0A5B8H9E4</accession>
<protein>
    <submittedName>
        <fullName evidence="7">RNA-dependent RNA polymerase</fullName>
    </submittedName>
</protein>